<feature type="binding site" evidence="4">
    <location>
        <position position="59"/>
    </location>
    <ligand>
        <name>Mg(2+)</name>
        <dbReference type="ChEBI" id="CHEBI:18420"/>
    </ligand>
</feature>
<dbReference type="Gene3D" id="3.40.50.300">
    <property type="entry name" value="P-loop containing nucleotide triphosphate hydrolases"/>
    <property type="match status" value="1"/>
</dbReference>
<name>A0A5M3MPD8_CONPW</name>
<dbReference type="GO" id="GO:0005525">
    <property type="term" value="F:GTP binding"/>
    <property type="evidence" value="ECO:0007669"/>
    <property type="project" value="UniProtKB-KW"/>
</dbReference>
<sequence>MGNLISIAHAVFNPPPWRRLHRPTRISIVGLDLTSKLEILRYIASKDFEHPDIVIEIPSIGLILEILTCGPLTITALDLGGSKPTKWTRDVDWVRANTDGMIVLVDCRDHERWPELVWELKQHGLGSEELRGCPLLAVGEDSGIEGEIPLEDVRRGIREAENEHGSELEVSERLFALEWMEDALNSQSIQAED</sequence>
<dbReference type="KEGG" id="cput:CONPUDRAFT_73670"/>
<organism evidence="5 6">
    <name type="scientific">Coniophora puteana (strain RWD-64-598)</name>
    <name type="common">Brown rot fungus</name>
    <dbReference type="NCBI Taxonomy" id="741705"/>
    <lineage>
        <taxon>Eukaryota</taxon>
        <taxon>Fungi</taxon>
        <taxon>Dikarya</taxon>
        <taxon>Basidiomycota</taxon>
        <taxon>Agaricomycotina</taxon>
        <taxon>Agaricomycetes</taxon>
        <taxon>Agaricomycetidae</taxon>
        <taxon>Boletales</taxon>
        <taxon>Coniophorineae</taxon>
        <taxon>Coniophoraceae</taxon>
        <taxon>Coniophora</taxon>
    </lineage>
</organism>
<reference evidence="6" key="1">
    <citation type="journal article" date="2012" name="Science">
        <title>The Paleozoic origin of enzymatic lignin decomposition reconstructed from 31 fungal genomes.</title>
        <authorList>
            <person name="Floudas D."/>
            <person name="Binder M."/>
            <person name="Riley R."/>
            <person name="Barry K."/>
            <person name="Blanchette R.A."/>
            <person name="Henrissat B."/>
            <person name="Martinez A.T."/>
            <person name="Otillar R."/>
            <person name="Spatafora J.W."/>
            <person name="Yadav J.S."/>
            <person name="Aerts A."/>
            <person name="Benoit I."/>
            <person name="Boyd A."/>
            <person name="Carlson A."/>
            <person name="Copeland A."/>
            <person name="Coutinho P.M."/>
            <person name="de Vries R.P."/>
            <person name="Ferreira P."/>
            <person name="Findley K."/>
            <person name="Foster B."/>
            <person name="Gaskell J."/>
            <person name="Glotzer D."/>
            <person name="Gorecki P."/>
            <person name="Heitman J."/>
            <person name="Hesse C."/>
            <person name="Hori C."/>
            <person name="Igarashi K."/>
            <person name="Jurgens J.A."/>
            <person name="Kallen N."/>
            <person name="Kersten P."/>
            <person name="Kohler A."/>
            <person name="Kuees U."/>
            <person name="Kumar T.K.A."/>
            <person name="Kuo A."/>
            <person name="LaButti K."/>
            <person name="Larrondo L.F."/>
            <person name="Lindquist E."/>
            <person name="Ling A."/>
            <person name="Lombard V."/>
            <person name="Lucas S."/>
            <person name="Lundell T."/>
            <person name="Martin R."/>
            <person name="McLaughlin D.J."/>
            <person name="Morgenstern I."/>
            <person name="Morin E."/>
            <person name="Murat C."/>
            <person name="Nagy L.G."/>
            <person name="Nolan M."/>
            <person name="Ohm R.A."/>
            <person name="Patyshakuliyeva A."/>
            <person name="Rokas A."/>
            <person name="Ruiz-Duenas F.J."/>
            <person name="Sabat G."/>
            <person name="Salamov A."/>
            <person name="Samejima M."/>
            <person name="Schmutz J."/>
            <person name="Slot J.C."/>
            <person name="St John F."/>
            <person name="Stenlid J."/>
            <person name="Sun H."/>
            <person name="Sun S."/>
            <person name="Syed K."/>
            <person name="Tsang A."/>
            <person name="Wiebenga A."/>
            <person name="Young D."/>
            <person name="Pisabarro A."/>
            <person name="Eastwood D.C."/>
            <person name="Martin F."/>
            <person name="Cullen D."/>
            <person name="Grigoriev I.V."/>
            <person name="Hibbett D.S."/>
        </authorList>
    </citation>
    <scope>NUCLEOTIDE SEQUENCE [LARGE SCALE GENOMIC DNA]</scope>
    <source>
        <strain evidence="6">RWD-64-598 SS2</strain>
    </source>
</reference>
<proteinExistence type="predicted"/>
<evidence type="ECO:0000256" key="2">
    <source>
        <dbReference type="ARBA" id="ARBA00023134"/>
    </source>
</evidence>
<dbReference type="Proteomes" id="UP000053558">
    <property type="component" value="Unassembled WGS sequence"/>
</dbReference>
<dbReference type="InterPro" id="IPR006689">
    <property type="entry name" value="Small_GTPase_ARF/SAR"/>
</dbReference>
<evidence type="ECO:0000256" key="4">
    <source>
        <dbReference type="PIRSR" id="PIRSR606689-2"/>
    </source>
</evidence>
<feature type="binding site" evidence="3">
    <location>
        <position position="81"/>
    </location>
    <ligand>
        <name>GTP</name>
        <dbReference type="ChEBI" id="CHEBI:37565"/>
    </ligand>
</feature>
<dbReference type="GO" id="GO:0003924">
    <property type="term" value="F:GTPase activity"/>
    <property type="evidence" value="ECO:0007669"/>
    <property type="project" value="InterPro"/>
</dbReference>
<dbReference type="GO" id="GO:0046872">
    <property type="term" value="F:metal ion binding"/>
    <property type="evidence" value="ECO:0007669"/>
    <property type="project" value="UniProtKB-KW"/>
</dbReference>
<evidence type="ECO:0000313" key="5">
    <source>
        <dbReference type="EMBL" id="EIW80575.1"/>
    </source>
</evidence>
<dbReference type="EMBL" id="JH711579">
    <property type="protein sequence ID" value="EIW80575.1"/>
    <property type="molecule type" value="Genomic_DNA"/>
</dbReference>
<evidence type="ECO:0000313" key="6">
    <source>
        <dbReference type="Proteomes" id="UP000053558"/>
    </source>
</evidence>
<evidence type="ECO:0008006" key="7">
    <source>
        <dbReference type="Google" id="ProtNLM"/>
    </source>
</evidence>
<dbReference type="InterPro" id="IPR027417">
    <property type="entry name" value="P-loop_NTPase"/>
</dbReference>
<keyword evidence="4" id="KW-0479">Metal-binding</keyword>
<dbReference type="SUPFAM" id="SSF52540">
    <property type="entry name" value="P-loop containing nucleoside triphosphate hydrolases"/>
    <property type="match status" value="1"/>
</dbReference>
<keyword evidence="4" id="KW-0460">Magnesium</keyword>
<evidence type="ECO:0000256" key="3">
    <source>
        <dbReference type="PIRSR" id="PIRSR606689-1"/>
    </source>
</evidence>
<keyword evidence="2 3" id="KW-0342">GTP-binding</keyword>
<dbReference type="Pfam" id="PF00025">
    <property type="entry name" value="Arf"/>
    <property type="match status" value="1"/>
</dbReference>
<dbReference type="RefSeq" id="XP_007769112.1">
    <property type="nucleotide sequence ID" value="XM_007770922.1"/>
</dbReference>
<protein>
    <recommendedName>
        <fullName evidence="7">P-loop containing nucleoside triphosphate hydrolase protein</fullName>
    </recommendedName>
</protein>
<accession>A0A5M3MPD8</accession>
<comment type="caution">
    <text evidence="5">The sequence shown here is derived from an EMBL/GenBank/DDBJ whole genome shotgun (WGS) entry which is preliminary data.</text>
</comment>
<dbReference type="GeneID" id="19209135"/>
<gene>
    <name evidence="5" type="ORF">CONPUDRAFT_73670</name>
</gene>
<keyword evidence="6" id="KW-1185">Reference proteome</keyword>
<evidence type="ECO:0000256" key="1">
    <source>
        <dbReference type="ARBA" id="ARBA00022741"/>
    </source>
</evidence>
<keyword evidence="1 3" id="KW-0547">Nucleotide-binding</keyword>
<dbReference type="AlphaFoldDB" id="A0A5M3MPD8"/>